<dbReference type="AlphaFoldDB" id="A0A0C3QHT8"/>
<dbReference type="EMBL" id="KN822963">
    <property type="protein sequence ID" value="KIO31490.1"/>
    <property type="molecule type" value="Genomic_DNA"/>
</dbReference>
<dbReference type="HOGENOM" id="CLU_1778824_0_0_1"/>
<feature type="compositionally biased region" description="Basic and acidic residues" evidence="1">
    <location>
        <begin position="73"/>
        <end position="82"/>
    </location>
</feature>
<feature type="compositionally biased region" description="Basic and acidic residues" evidence="1">
    <location>
        <begin position="117"/>
        <end position="126"/>
    </location>
</feature>
<feature type="region of interest" description="Disordered" evidence="1">
    <location>
        <begin position="1"/>
        <end position="146"/>
    </location>
</feature>
<organism evidence="2 3">
    <name type="scientific">Tulasnella calospora MUT 4182</name>
    <dbReference type="NCBI Taxonomy" id="1051891"/>
    <lineage>
        <taxon>Eukaryota</taxon>
        <taxon>Fungi</taxon>
        <taxon>Dikarya</taxon>
        <taxon>Basidiomycota</taxon>
        <taxon>Agaricomycotina</taxon>
        <taxon>Agaricomycetes</taxon>
        <taxon>Cantharellales</taxon>
        <taxon>Tulasnellaceae</taxon>
        <taxon>Tulasnella</taxon>
    </lineage>
</organism>
<reference evidence="2 3" key="1">
    <citation type="submission" date="2014-04" db="EMBL/GenBank/DDBJ databases">
        <authorList>
            <consortium name="DOE Joint Genome Institute"/>
            <person name="Kuo A."/>
            <person name="Girlanda M."/>
            <person name="Perotto S."/>
            <person name="Kohler A."/>
            <person name="Nagy L.G."/>
            <person name="Floudas D."/>
            <person name="Copeland A."/>
            <person name="Barry K.W."/>
            <person name="Cichocki N."/>
            <person name="Veneault-Fourrey C."/>
            <person name="LaButti K."/>
            <person name="Lindquist E.A."/>
            <person name="Lipzen A."/>
            <person name="Lundell T."/>
            <person name="Morin E."/>
            <person name="Murat C."/>
            <person name="Sun H."/>
            <person name="Tunlid A."/>
            <person name="Henrissat B."/>
            <person name="Grigoriev I.V."/>
            <person name="Hibbett D.S."/>
            <person name="Martin F."/>
            <person name="Nordberg H.P."/>
            <person name="Cantor M.N."/>
            <person name="Hua S.X."/>
        </authorList>
    </citation>
    <scope>NUCLEOTIDE SEQUENCE [LARGE SCALE GENOMIC DNA]</scope>
    <source>
        <strain evidence="2 3">MUT 4182</strain>
    </source>
</reference>
<accession>A0A0C3QHT8</accession>
<feature type="compositionally biased region" description="Basic and acidic residues" evidence="1">
    <location>
        <begin position="137"/>
        <end position="146"/>
    </location>
</feature>
<dbReference type="Proteomes" id="UP000054248">
    <property type="component" value="Unassembled WGS sequence"/>
</dbReference>
<reference evidence="3" key="2">
    <citation type="submission" date="2015-01" db="EMBL/GenBank/DDBJ databases">
        <title>Evolutionary Origins and Diversification of the Mycorrhizal Mutualists.</title>
        <authorList>
            <consortium name="DOE Joint Genome Institute"/>
            <consortium name="Mycorrhizal Genomics Consortium"/>
            <person name="Kohler A."/>
            <person name="Kuo A."/>
            <person name="Nagy L.G."/>
            <person name="Floudas D."/>
            <person name="Copeland A."/>
            <person name="Barry K.W."/>
            <person name="Cichocki N."/>
            <person name="Veneault-Fourrey C."/>
            <person name="LaButti K."/>
            <person name="Lindquist E.A."/>
            <person name="Lipzen A."/>
            <person name="Lundell T."/>
            <person name="Morin E."/>
            <person name="Murat C."/>
            <person name="Riley R."/>
            <person name="Ohm R."/>
            <person name="Sun H."/>
            <person name="Tunlid A."/>
            <person name="Henrissat B."/>
            <person name="Grigoriev I.V."/>
            <person name="Hibbett D.S."/>
            <person name="Martin F."/>
        </authorList>
    </citation>
    <scope>NUCLEOTIDE SEQUENCE [LARGE SCALE GENOMIC DNA]</scope>
    <source>
        <strain evidence="3">MUT 4182</strain>
    </source>
</reference>
<protein>
    <submittedName>
        <fullName evidence="2">Uncharacterized protein</fullName>
    </submittedName>
</protein>
<gene>
    <name evidence="2" type="ORF">M407DRAFT_241818</name>
</gene>
<proteinExistence type="predicted"/>
<evidence type="ECO:0000313" key="2">
    <source>
        <dbReference type="EMBL" id="KIO31490.1"/>
    </source>
</evidence>
<feature type="compositionally biased region" description="Polar residues" evidence="1">
    <location>
        <begin position="22"/>
        <end position="32"/>
    </location>
</feature>
<sequence>MPVSDPATTALRALVKPDSRGSRLSTNMSPSSARFDDDDALAPSSYEPSRAGAQKATRQPHYGLTGSSGNSLDADHDDDRRSNAVAARKHEKRSKDLESRLDEDEDEFDYLNPNENSGRREEKGQSDGEDEDSNDQLPDHPPRYRV</sequence>
<evidence type="ECO:0000256" key="1">
    <source>
        <dbReference type="SAM" id="MobiDB-lite"/>
    </source>
</evidence>
<evidence type="ECO:0000313" key="3">
    <source>
        <dbReference type="Proteomes" id="UP000054248"/>
    </source>
</evidence>
<name>A0A0C3QHT8_9AGAM</name>
<keyword evidence="3" id="KW-1185">Reference proteome</keyword>